<reference evidence="4" key="1">
    <citation type="submission" date="2023-04" db="EMBL/GenBank/DDBJ databases">
        <title>Candida boidinii NBRC 10035.</title>
        <authorList>
            <person name="Ichikawa N."/>
            <person name="Sato H."/>
            <person name="Tonouchi N."/>
        </authorList>
    </citation>
    <scope>NUCLEOTIDE SEQUENCE</scope>
    <source>
        <strain evidence="4">NBRC 10035</strain>
    </source>
</reference>
<feature type="domain" description="UDENN" evidence="3">
    <location>
        <begin position="1"/>
        <end position="413"/>
    </location>
</feature>
<evidence type="ECO:0000313" key="5">
    <source>
        <dbReference type="Proteomes" id="UP001165120"/>
    </source>
</evidence>
<comment type="similarity">
    <text evidence="1">Belongs to the AVL9 family.</text>
</comment>
<feature type="compositionally biased region" description="Low complexity" evidence="2">
    <location>
        <begin position="573"/>
        <end position="584"/>
    </location>
</feature>
<evidence type="ECO:0000259" key="3">
    <source>
        <dbReference type="PROSITE" id="PS50211"/>
    </source>
</evidence>
<protein>
    <submittedName>
        <fullName evidence="4">Unnamed protein product</fullName>
    </submittedName>
</protein>
<dbReference type="InterPro" id="IPR037516">
    <property type="entry name" value="Tripartite_DENN"/>
</dbReference>
<organism evidence="4 5">
    <name type="scientific">Candida boidinii</name>
    <name type="common">Yeast</name>
    <dbReference type="NCBI Taxonomy" id="5477"/>
    <lineage>
        <taxon>Eukaryota</taxon>
        <taxon>Fungi</taxon>
        <taxon>Dikarya</taxon>
        <taxon>Ascomycota</taxon>
        <taxon>Saccharomycotina</taxon>
        <taxon>Pichiomycetes</taxon>
        <taxon>Pichiales</taxon>
        <taxon>Pichiaceae</taxon>
        <taxon>Ogataea</taxon>
        <taxon>Ogataea/Candida clade</taxon>
    </lineage>
</organism>
<dbReference type="Pfam" id="PF09794">
    <property type="entry name" value="Avl9"/>
    <property type="match status" value="1"/>
</dbReference>
<evidence type="ECO:0000256" key="2">
    <source>
        <dbReference type="SAM" id="MobiDB-lite"/>
    </source>
</evidence>
<comment type="caution">
    <text evidence="4">The sequence shown here is derived from an EMBL/GenBank/DDBJ whole genome shotgun (WGS) entry which is preliminary data.</text>
</comment>
<gene>
    <name evidence="4" type="ORF">Cboi02_000555500</name>
</gene>
<keyword evidence="5" id="KW-1185">Reference proteome</keyword>
<dbReference type="InterPro" id="IPR018307">
    <property type="entry name" value="ABL9/DENND6_dom"/>
</dbReference>
<dbReference type="EMBL" id="BSXN01002747">
    <property type="protein sequence ID" value="GME77515.1"/>
    <property type="molecule type" value="Genomic_DNA"/>
</dbReference>
<dbReference type="AlphaFoldDB" id="A0A9W6T4E7"/>
<feature type="compositionally biased region" description="Low complexity" evidence="2">
    <location>
        <begin position="636"/>
        <end position="655"/>
    </location>
</feature>
<dbReference type="PANTHER" id="PTHR31017:SF1">
    <property type="entry name" value="LATE SECRETORY PATHWAY PROTEIN AVL9 HOMOLOG"/>
    <property type="match status" value="1"/>
</dbReference>
<feature type="compositionally biased region" description="Basic and acidic residues" evidence="2">
    <location>
        <begin position="585"/>
        <end position="600"/>
    </location>
</feature>
<accession>A0A9W6T4E7</accession>
<dbReference type="Proteomes" id="UP001165120">
    <property type="component" value="Unassembled WGS sequence"/>
</dbReference>
<feature type="region of interest" description="Disordered" evidence="2">
    <location>
        <begin position="571"/>
        <end position="664"/>
    </location>
</feature>
<evidence type="ECO:0000313" key="4">
    <source>
        <dbReference type="EMBL" id="GME77515.1"/>
    </source>
</evidence>
<dbReference type="GO" id="GO:0005737">
    <property type="term" value="C:cytoplasm"/>
    <property type="evidence" value="ECO:0007669"/>
    <property type="project" value="TreeGrafter"/>
</dbReference>
<feature type="compositionally biased region" description="Low complexity" evidence="2">
    <location>
        <begin position="483"/>
        <end position="497"/>
    </location>
</feature>
<feature type="compositionally biased region" description="Polar residues" evidence="2">
    <location>
        <begin position="498"/>
        <end position="513"/>
    </location>
</feature>
<dbReference type="PROSITE" id="PS50211">
    <property type="entry name" value="DENN"/>
    <property type="match status" value="1"/>
</dbReference>
<sequence>MRKVKHVPIYQLEQLPVSELKARQNSDNSKPGDEYTRSIVQKSLVIISRYPVTIQLREKLSIITKSYFDQHDFDDKSIIKALYDNVSATYNTGEVRLEDDDIYDYYGELIKNEIKPDSDNNPKSVRIIKESDFYNGLNLRMTVMAFKRDLMVLFKTLLLEKRVLFFSKDLHKLSNIQYSLLSLIPNLILKLQDCGSPILNNLSKDIYKPTSLKISDRNSVLRFIGLPLHIFDLGGFFQPYLALQQLDYLTNRATKWYTVGSSNDLLLDQKNKLFDVVVYIDMPKNSGSSLTSSIKPSSSLSTTIGSIEILDNDLKDKLNLTPQDKRFMDFIVSHVTEFEKTEFKLGNSSSESVDKLNNANSQSTLNYNNSSLKTYKGSDDFIRWQFEDYLIGMLSTVKYDNFLQNANNTQLRSLNFSTDSVIKNEIDMFNIKFINHWKENCLNYKIFNSSSDDELFNFFEPKHLFDEESDNIFKNLFKNWRSSSSNKSNSESKNSNSANVPSENTLVTPSTESINEKETIGNESSANSINSSPPSDYSGSTSSQNNFSNFANSTINNFFGGFNKRKSVNSFNSASSATTKSTAAKKSENEQSEKDAHNDESLIVNDSNHPVIDPASESNVSKTIGKDEASVVATGEATSKTSTEAPEATSEEVPTQDPKEVPRTPALQMFDNVWSTLSGYKK</sequence>
<feature type="compositionally biased region" description="Low complexity" evidence="2">
    <location>
        <begin position="524"/>
        <end position="543"/>
    </location>
</feature>
<dbReference type="Gene3D" id="3.40.50.11500">
    <property type="match status" value="1"/>
</dbReference>
<name>A0A9W6T4E7_CANBO</name>
<dbReference type="PANTHER" id="PTHR31017">
    <property type="entry name" value="LATE SECRETORY PATHWAY PROTEIN AVL9-RELATED"/>
    <property type="match status" value="1"/>
</dbReference>
<dbReference type="InterPro" id="IPR051731">
    <property type="entry name" value="DENND11/AVL9_GEFs"/>
</dbReference>
<evidence type="ECO:0000256" key="1">
    <source>
        <dbReference type="ARBA" id="ARBA00038178"/>
    </source>
</evidence>
<proteinExistence type="inferred from homology"/>
<feature type="region of interest" description="Disordered" evidence="2">
    <location>
        <begin position="483"/>
        <end position="543"/>
    </location>
</feature>
<dbReference type="InterPro" id="IPR043153">
    <property type="entry name" value="DENN_C"/>
</dbReference>